<evidence type="ECO:0000313" key="3">
    <source>
        <dbReference type="Proteomes" id="UP001597459"/>
    </source>
</evidence>
<gene>
    <name evidence="2" type="ORF">ACFSTE_05010</name>
</gene>
<reference evidence="3" key="1">
    <citation type="journal article" date="2019" name="Int. J. Syst. Evol. Microbiol.">
        <title>The Global Catalogue of Microorganisms (GCM) 10K type strain sequencing project: providing services to taxonomists for standard genome sequencing and annotation.</title>
        <authorList>
            <consortium name="The Broad Institute Genomics Platform"/>
            <consortium name="The Broad Institute Genome Sequencing Center for Infectious Disease"/>
            <person name="Wu L."/>
            <person name="Ma J."/>
        </authorList>
    </citation>
    <scope>NUCLEOTIDE SEQUENCE [LARGE SCALE GENOMIC DNA]</scope>
    <source>
        <strain evidence="3">KCTC 42423</strain>
    </source>
</reference>
<dbReference type="Proteomes" id="UP001597459">
    <property type="component" value="Unassembled WGS sequence"/>
</dbReference>
<sequence length="194" mass="22416">MQKLLFPDIKKTPNITLSDKASCYEMIWEDGGHIDQNIYDLSNLEFICEGPPPKKKIDLLISDIGCPLVSERLKDKLQEEKIENIHFYPAQVLNSYNKDHYSNFYALNISKLESCIDTEQSEFKGRIINGKLRGIRRINKLILQPTTSAICRVTFFRRLIVVSDLALTVFNDSSFSGIKLIEPRRWDGFRGEKQ</sequence>
<dbReference type="Pfam" id="PF07791">
    <property type="entry name" value="Imm11"/>
    <property type="match status" value="1"/>
</dbReference>
<dbReference type="EMBL" id="JBHULX010000003">
    <property type="protein sequence ID" value="MFD2590180.1"/>
    <property type="molecule type" value="Genomic_DNA"/>
</dbReference>
<evidence type="ECO:0000259" key="1">
    <source>
        <dbReference type="Pfam" id="PF07791"/>
    </source>
</evidence>
<evidence type="ECO:0000313" key="2">
    <source>
        <dbReference type="EMBL" id="MFD2590180.1"/>
    </source>
</evidence>
<comment type="caution">
    <text evidence="2">The sequence shown here is derived from an EMBL/GenBank/DDBJ whole genome shotgun (WGS) entry which is preliminary data.</text>
</comment>
<proteinExistence type="predicted"/>
<name>A0ABW5N3H7_9FLAO</name>
<dbReference type="InterPro" id="IPR012433">
    <property type="entry name" value="Imm11"/>
</dbReference>
<dbReference type="RefSeq" id="WP_176029680.1">
    <property type="nucleotide sequence ID" value="NZ_JBHSJV010000001.1"/>
</dbReference>
<feature type="domain" description="Immunity MXAN-0049 protein" evidence="1">
    <location>
        <begin position="58"/>
        <end position="125"/>
    </location>
</feature>
<keyword evidence="3" id="KW-1185">Reference proteome</keyword>
<organism evidence="2 3">
    <name type="scientific">Aquimarina hainanensis</name>
    <dbReference type="NCBI Taxonomy" id="1578017"/>
    <lineage>
        <taxon>Bacteria</taxon>
        <taxon>Pseudomonadati</taxon>
        <taxon>Bacteroidota</taxon>
        <taxon>Flavobacteriia</taxon>
        <taxon>Flavobacteriales</taxon>
        <taxon>Flavobacteriaceae</taxon>
        <taxon>Aquimarina</taxon>
    </lineage>
</organism>
<accession>A0ABW5N3H7</accession>
<protein>
    <submittedName>
        <fullName evidence="2">Imm11 family protein</fullName>
    </submittedName>
</protein>